<dbReference type="PANTHER" id="PTHR31025">
    <property type="entry name" value="SI:CH211-196P9.1-RELATED"/>
    <property type="match status" value="1"/>
</dbReference>
<sequence>MDRTFSLRRHEVVEDLPFIGEFKNRWPALFNEQEVSVEFSRITTIPLVSKFMSQLDKFSAVLISVFRKKGGAAGQKINNILSVLDQDVPIEKRRECILKALVVYVNEEPSNLVKEYMDVEHDEAQTSVRDTTLGIYVIKPEGAHAADPYQDVGIIVEGIKILENLNNVANACSLMLGLIYALNLAYPQDLRYTFETFQKLFMELDANKLSNKVHTLKNKLLLSGTRESYIECETEIEDSLRNIEKKHRIGRRWQESDSDFQSTLKDVDCELRGQLISKARTESRERAVLLHLKRKYPDGQGIAIRLAKQVASSNKRLRQAIKEYNSIQWPPQMSIFPATIDFQEACDPSWHVYFCFDDTIEEDNVSRSLKRRGIDALHMKTRAAEEKSMLYQEMRTVTEHLHQQHAILCSAIKATDQPGAKAALIQRLQQLERKRHEATLMFHPHVPDIVPADNLYLCQALPMSSIQTLIYNDDGENNDSENEDDNDN</sequence>
<evidence type="ECO:0000313" key="1">
    <source>
        <dbReference type="EMBL" id="KAL1249593.1"/>
    </source>
</evidence>
<organism evidence="1 2">
    <name type="scientific">Cirrhinus molitorella</name>
    <name type="common">mud carp</name>
    <dbReference type="NCBI Taxonomy" id="172907"/>
    <lineage>
        <taxon>Eukaryota</taxon>
        <taxon>Metazoa</taxon>
        <taxon>Chordata</taxon>
        <taxon>Craniata</taxon>
        <taxon>Vertebrata</taxon>
        <taxon>Euteleostomi</taxon>
        <taxon>Actinopterygii</taxon>
        <taxon>Neopterygii</taxon>
        <taxon>Teleostei</taxon>
        <taxon>Ostariophysi</taxon>
        <taxon>Cypriniformes</taxon>
        <taxon>Cyprinidae</taxon>
        <taxon>Labeoninae</taxon>
        <taxon>Labeonini</taxon>
        <taxon>Cirrhinus</taxon>
    </lineage>
</organism>
<protein>
    <submittedName>
        <fullName evidence="1">Uncharacterized protein</fullName>
    </submittedName>
</protein>
<keyword evidence="2" id="KW-1185">Reference proteome</keyword>
<name>A0ABR3L9S2_9TELE</name>
<reference evidence="1 2" key="1">
    <citation type="submission" date="2023-09" db="EMBL/GenBank/DDBJ databases">
        <authorList>
            <person name="Wang M."/>
        </authorList>
    </citation>
    <scope>NUCLEOTIDE SEQUENCE [LARGE SCALE GENOMIC DNA]</scope>
    <source>
        <strain evidence="1">GT-2023</strain>
        <tissue evidence="1">Liver</tissue>
    </source>
</reference>
<proteinExistence type="predicted"/>
<dbReference type="Proteomes" id="UP001558613">
    <property type="component" value="Unassembled WGS sequence"/>
</dbReference>
<comment type="caution">
    <text evidence="1">The sequence shown here is derived from an EMBL/GenBank/DDBJ whole genome shotgun (WGS) entry which is preliminary data.</text>
</comment>
<dbReference type="PANTHER" id="PTHR31025:SF27">
    <property type="entry name" value="SI:CH211-193K19.2-RELATED"/>
    <property type="match status" value="1"/>
</dbReference>
<gene>
    <name evidence="1" type="ORF">QQF64_020598</name>
</gene>
<dbReference type="EMBL" id="JAYMGO010000023">
    <property type="protein sequence ID" value="KAL1249593.1"/>
    <property type="molecule type" value="Genomic_DNA"/>
</dbReference>
<evidence type="ECO:0000313" key="2">
    <source>
        <dbReference type="Proteomes" id="UP001558613"/>
    </source>
</evidence>
<accession>A0ABR3L9S2</accession>